<dbReference type="Proteomes" id="UP000838412">
    <property type="component" value="Chromosome 14"/>
</dbReference>
<evidence type="ECO:0000256" key="4">
    <source>
        <dbReference type="SAM" id="SignalP"/>
    </source>
</evidence>
<protein>
    <submittedName>
        <fullName evidence="6">C1QTNF4 protein</fullName>
    </submittedName>
</protein>
<comment type="subcellular location">
    <subcellularLocation>
        <location evidence="1">Secreted</location>
    </subcellularLocation>
</comment>
<name>A0A8J9Z010_BRALA</name>
<dbReference type="OrthoDB" id="6154955at2759"/>
<evidence type="ECO:0000259" key="5">
    <source>
        <dbReference type="PROSITE" id="PS50871"/>
    </source>
</evidence>
<evidence type="ECO:0000256" key="2">
    <source>
        <dbReference type="ARBA" id="ARBA00022525"/>
    </source>
</evidence>
<proteinExistence type="predicted"/>
<organism evidence="6 7">
    <name type="scientific">Branchiostoma lanceolatum</name>
    <name type="common">Common lancelet</name>
    <name type="synonym">Amphioxus lanceolatum</name>
    <dbReference type="NCBI Taxonomy" id="7740"/>
    <lineage>
        <taxon>Eukaryota</taxon>
        <taxon>Metazoa</taxon>
        <taxon>Chordata</taxon>
        <taxon>Cephalochordata</taxon>
        <taxon>Leptocardii</taxon>
        <taxon>Amphioxiformes</taxon>
        <taxon>Branchiostomatidae</taxon>
        <taxon>Branchiostoma</taxon>
    </lineage>
</organism>
<dbReference type="Pfam" id="PF00386">
    <property type="entry name" value="C1q"/>
    <property type="match status" value="1"/>
</dbReference>
<dbReference type="EMBL" id="OV696699">
    <property type="protein sequence ID" value="CAH1244686.1"/>
    <property type="molecule type" value="Genomic_DNA"/>
</dbReference>
<evidence type="ECO:0000256" key="3">
    <source>
        <dbReference type="ARBA" id="ARBA00022729"/>
    </source>
</evidence>
<evidence type="ECO:0000313" key="6">
    <source>
        <dbReference type="EMBL" id="CAH1244686.1"/>
    </source>
</evidence>
<accession>A0A8J9Z010</accession>
<dbReference type="GO" id="GO:0005576">
    <property type="term" value="C:extracellular region"/>
    <property type="evidence" value="ECO:0007669"/>
    <property type="project" value="UniProtKB-SubCell"/>
</dbReference>
<feature type="signal peptide" evidence="4">
    <location>
        <begin position="1"/>
        <end position="21"/>
    </location>
</feature>
<keyword evidence="2" id="KW-0964">Secreted</keyword>
<evidence type="ECO:0000313" key="7">
    <source>
        <dbReference type="Proteomes" id="UP000838412"/>
    </source>
</evidence>
<dbReference type="InterPro" id="IPR050822">
    <property type="entry name" value="Cerebellin_Synaptic_Org"/>
</dbReference>
<evidence type="ECO:0000256" key="1">
    <source>
        <dbReference type="ARBA" id="ARBA00004613"/>
    </source>
</evidence>
<dbReference type="PROSITE" id="PS50871">
    <property type="entry name" value="C1Q"/>
    <property type="match status" value="1"/>
</dbReference>
<reference evidence="6" key="1">
    <citation type="submission" date="2022-01" db="EMBL/GenBank/DDBJ databases">
        <authorList>
            <person name="Braso-Vives M."/>
        </authorList>
    </citation>
    <scope>NUCLEOTIDE SEQUENCE</scope>
</reference>
<keyword evidence="7" id="KW-1185">Reference proteome</keyword>
<dbReference type="InterPro" id="IPR001073">
    <property type="entry name" value="C1q_dom"/>
</dbReference>
<dbReference type="Gene3D" id="2.60.120.40">
    <property type="match status" value="1"/>
</dbReference>
<dbReference type="PANTHER" id="PTHR22923">
    <property type="entry name" value="CEREBELLIN-RELATED"/>
    <property type="match status" value="1"/>
</dbReference>
<feature type="chain" id="PRO_5035429312" evidence="4">
    <location>
        <begin position="22"/>
        <end position="173"/>
    </location>
</feature>
<dbReference type="PRINTS" id="PR00007">
    <property type="entry name" value="COMPLEMNTC1Q"/>
</dbReference>
<dbReference type="InterPro" id="IPR008983">
    <property type="entry name" value="Tumour_necrosis_fac-like_dom"/>
</dbReference>
<keyword evidence="3 4" id="KW-0732">Signal</keyword>
<gene>
    <name evidence="6" type="primary">C1QTNF4</name>
    <name evidence="6" type="ORF">BLAG_LOCUS7265</name>
</gene>
<dbReference type="PANTHER" id="PTHR22923:SF116">
    <property type="entry name" value="C1Q DOMAIN-CONTAINING PROTEIN"/>
    <property type="match status" value="1"/>
</dbReference>
<sequence length="173" mass="18474">MAVWTIAVLLITLQVTPGNVGCPMPTTDPTPQTSSRVSCLHPDPFHRSGPGSSTADLTVTFDHVLTDVGGSFPDVTNLSVFNCQHPGVYLFSFSSLAKLELSATVKLMKNGELQLAMWAPGIPGNSGSGSNTAVLELEQGDRVWLVIGTPNRRAIHSNTNRYVSFTGVLLYST</sequence>
<feature type="domain" description="C1q" evidence="5">
    <location>
        <begin position="38"/>
        <end position="173"/>
    </location>
</feature>
<dbReference type="SUPFAM" id="SSF49842">
    <property type="entry name" value="TNF-like"/>
    <property type="match status" value="1"/>
</dbReference>
<dbReference type="AlphaFoldDB" id="A0A8J9Z010"/>
<dbReference type="SMART" id="SM00110">
    <property type="entry name" value="C1Q"/>
    <property type="match status" value="1"/>
</dbReference>